<dbReference type="EMBL" id="FNID01000032">
    <property type="protein sequence ID" value="SDN79154.1"/>
    <property type="molecule type" value="Genomic_DNA"/>
</dbReference>
<dbReference type="PANTHER" id="PTHR37813:SF1">
    <property type="entry name" value="FELS-2 PROPHAGE PROTEIN"/>
    <property type="match status" value="1"/>
</dbReference>
<gene>
    <name evidence="2" type="ORF">SAMN05192585_13228</name>
</gene>
<dbReference type="STRING" id="258515.SAMN05192585_13228"/>
<evidence type="ECO:0008006" key="4">
    <source>
        <dbReference type="Google" id="ProtNLM"/>
    </source>
</evidence>
<evidence type="ECO:0000313" key="3">
    <source>
        <dbReference type="Proteomes" id="UP000199182"/>
    </source>
</evidence>
<dbReference type="PANTHER" id="PTHR37813">
    <property type="entry name" value="FELS-2 PROPHAGE PROTEIN"/>
    <property type="match status" value="1"/>
</dbReference>
<dbReference type="SUPFAM" id="SSF57997">
    <property type="entry name" value="Tropomyosin"/>
    <property type="match status" value="1"/>
</dbReference>
<dbReference type="RefSeq" id="WP_205408693.1">
    <property type="nucleotide sequence ID" value="NZ_FNID01000032.1"/>
</dbReference>
<dbReference type="InterPro" id="IPR011989">
    <property type="entry name" value="ARM-like"/>
</dbReference>
<dbReference type="InterPro" id="IPR016024">
    <property type="entry name" value="ARM-type_fold"/>
</dbReference>
<name>A0A1H0E9P7_9FIRM</name>
<dbReference type="AlphaFoldDB" id="A0A1H0E9P7"/>
<dbReference type="SUPFAM" id="SSF48371">
    <property type="entry name" value="ARM repeat"/>
    <property type="match status" value="1"/>
</dbReference>
<evidence type="ECO:0000313" key="2">
    <source>
        <dbReference type="EMBL" id="SDN79154.1"/>
    </source>
</evidence>
<dbReference type="Gene3D" id="1.10.287.1490">
    <property type="match status" value="1"/>
</dbReference>
<sequence>MADDFGLKIGIEGEKEFKNALREINQSFKVLGSEMNLVSSQFDKQDKSVEALSARNSVLNKEIDEQKNKIETLEKALANAATSFGENDRRTQSWAIQLNNAKAALNGMEREQSQLSVALEQNSKELNTAGNEFNDAEKQARQFGDEVKKSGEQSADAGGRFEKLGGVLKGIGAAMATAFAAIGTAAVGAAKTLTDMTVGAAAYADEILTMSTVTGMSAQSLQGYKYAAELVDVSLDTLTGSMAKQIKSMDAARDGNKQMAGAYEKLGISVTNADGSLRNSETVYWEAIDALGKMKEGAERDALSMQIFGKSAQELNPLIAQGSEGIAALTEEARRMGAVMSDESIAKLGKFDDSVQRLKAGSSAAKNALGMVLLPQLQLIADEGVALLGDFTRGLNEAGGDWGKISDVIGSTMGGIANMILQSLPQIIDTGMEIVGSIGNAVIDNLPMLIDTASQMIFTLLQGLISALPQMAEGALQLVLSLVNGIITNLPALVQAAITMMVTLATGIGQALPELIPAIVQAIITIVETLIANLDKILEAAFAIMEGLVTGLLNALPLLIDALPRIIEEIINFITNNLPKMVDMGIKLIVQLAEGLIKAIPQLVASIPQIISALVNGLGNAVQAVQSIGVDIVKGLWEGIKSMSNWLLDMIGRFFGDLIDGIKEFLGIHSPSRVFAGIGANMAQGLAAGFVKAMNAVTTDIQSAIPTNLDVSGHIAYATAPAQGSALSPQSGIQVVQNIYTPQYDYVSLQREAARQFRQAARMV</sequence>
<feature type="coiled-coil region" evidence="1">
    <location>
        <begin position="49"/>
        <end position="139"/>
    </location>
</feature>
<dbReference type="Gene3D" id="1.25.10.10">
    <property type="entry name" value="Leucine-rich Repeat Variant"/>
    <property type="match status" value="1"/>
</dbReference>
<organism evidence="2 3">
    <name type="scientific">Acetanaerobacterium elongatum</name>
    <dbReference type="NCBI Taxonomy" id="258515"/>
    <lineage>
        <taxon>Bacteria</taxon>
        <taxon>Bacillati</taxon>
        <taxon>Bacillota</taxon>
        <taxon>Clostridia</taxon>
        <taxon>Eubacteriales</taxon>
        <taxon>Oscillospiraceae</taxon>
        <taxon>Acetanaerobacterium</taxon>
    </lineage>
</organism>
<reference evidence="2 3" key="1">
    <citation type="submission" date="2016-10" db="EMBL/GenBank/DDBJ databases">
        <authorList>
            <person name="de Groot N.N."/>
        </authorList>
    </citation>
    <scope>NUCLEOTIDE SEQUENCE [LARGE SCALE GENOMIC DNA]</scope>
    <source>
        <strain evidence="2 3">CGMCC 1.5012</strain>
    </source>
</reference>
<dbReference type="Proteomes" id="UP000199182">
    <property type="component" value="Unassembled WGS sequence"/>
</dbReference>
<keyword evidence="1" id="KW-0175">Coiled coil</keyword>
<accession>A0A1H0E9P7</accession>
<proteinExistence type="predicted"/>
<keyword evidence="3" id="KW-1185">Reference proteome</keyword>
<evidence type="ECO:0000256" key="1">
    <source>
        <dbReference type="SAM" id="Coils"/>
    </source>
</evidence>
<protein>
    <recommendedName>
        <fullName evidence="4">Phage-related protein</fullName>
    </recommendedName>
</protein>